<evidence type="ECO:0000256" key="2">
    <source>
        <dbReference type="SAM" id="SignalP"/>
    </source>
</evidence>
<keyword evidence="1" id="KW-1133">Transmembrane helix</keyword>
<evidence type="ECO:0000313" key="3">
    <source>
        <dbReference type="EMBL" id="TFK46302.1"/>
    </source>
</evidence>
<name>A0A5C3MLN0_9AGAM</name>
<dbReference type="EMBL" id="ML213531">
    <property type="protein sequence ID" value="TFK46302.1"/>
    <property type="molecule type" value="Genomic_DNA"/>
</dbReference>
<keyword evidence="1" id="KW-0472">Membrane</keyword>
<dbReference type="Proteomes" id="UP000305948">
    <property type="component" value="Unassembled WGS sequence"/>
</dbReference>
<proteinExistence type="predicted"/>
<evidence type="ECO:0000313" key="4">
    <source>
        <dbReference type="Proteomes" id="UP000305948"/>
    </source>
</evidence>
<feature type="transmembrane region" description="Helical" evidence="1">
    <location>
        <begin position="37"/>
        <end position="57"/>
    </location>
</feature>
<protein>
    <submittedName>
        <fullName evidence="3">Uncharacterized protein</fullName>
    </submittedName>
</protein>
<feature type="chain" id="PRO_5023142457" evidence="2">
    <location>
        <begin position="22"/>
        <end position="165"/>
    </location>
</feature>
<evidence type="ECO:0000256" key="1">
    <source>
        <dbReference type="SAM" id="Phobius"/>
    </source>
</evidence>
<organism evidence="3 4">
    <name type="scientific">Heliocybe sulcata</name>
    <dbReference type="NCBI Taxonomy" id="5364"/>
    <lineage>
        <taxon>Eukaryota</taxon>
        <taxon>Fungi</taxon>
        <taxon>Dikarya</taxon>
        <taxon>Basidiomycota</taxon>
        <taxon>Agaricomycotina</taxon>
        <taxon>Agaricomycetes</taxon>
        <taxon>Gloeophyllales</taxon>
        <taxon>Gloeophyllaceae</taxon>
        <taxon>Heliocybe</taxon>
    </lineage>
</organism>
<gene>
    <name evidence="3" type="ORF">OE88DRAFT_927381</name>
</gene>
<keyword evidence="4" id="KW-1185">Reference proteome</keyword>
<keyword evidence="2" id="KW-0732">Signal</keyword>
<sequence length="165" mass="17185">MIGALNAIALGVLVLAPSVRAEYCYRDNNGFERCSPYSLGARIATGIVLTVAFLLFLPYNASPYVGYPQNGAGPQYPPQTYTGNGGYGYDPSAGFAAVTVGSPAAVWCGSVCTAAGSSAGEGRQGVRLSFDCPFQLSDMCVPEDCIVICTFIPPVSVLPVLTLCH</sequence>
<dbReference type="AlphaFoldDB" id="A0A5C3MLN0"/>
<reference evidence="3 4" key="1">
    <citation type="journal article" date="2019" name="Nat. Ecol. Evol.">
        <title>Megaphylogeny resolves global patterns of mushroom evolution.</title>
        <authorList>
            <person name="Varga T."/>
            <person name="Krizsan K."/>
            <person name="Foldi C."/>
            <person name="Dima B."/>
            <person name="Sanchez-Garcia M."/>
            <person name="Sanchez-Ramirez S."/>
            <person name="Szollosi G.J."/>
            <person name="Szarkandi J.G."/>
            <person name="Papp V."/>
            <person name="Albert L."/>
            <person name="Andreopoulos W."/>
            <person name="Angelini C."/>
            <person name="Antonin V."/>
            <person name="Barry K.W."/>
            <person name="Bougher N.L."/>
            <person name="Buchanan P."/>
            <person name="Buyck B."/>
            <person name="Bense V."/>
            <person name="Catcheside P."/>
            <person name="Chovatia M."/>
            <person name="Cooper J."/>
            <person name="Damon W."/>
            <person name="Desjardin D."/>
            <person name="Finy P."/>
            <person name="Geml J."/>
            <person name="Haridas S."/>
            <person name="Hughes K."/>
            <person name="Justo A."/>
            <person name="Karasinski D."/>
            <person name="Kautmanova I."/>
            <person name="Kiss B."/>
            <person name="Kocsube S."/>
            <person name="Kotiranta H."/>
            <person name="LaButti K.M."/>
            <person name="Lechner B.E."/>
            <person name="Liimatainen K."/>
            <person name="Lipzen A."/>
            <person name="Lukacs Z."/>
            <person name="Mihaltcheva S."/>
            <person name="Morgado L.N."/>
            <person name="Niskanen T."/>
            <person name="Noordeloos M.E."/>
            <person name="Ohm R.A."/>
            <person name="Ortiz-Santana B."/>
            <person name="Ovrebo C."/>
            <person name="Racz N."/>
            <person name="Riley R."/>
            <person name="Savchenko A."/>
            <person name="Shiryaev A."/>
            <person name="Soop K."/>
            <person name="Spirin V."/>
            <person name="Szebenyi C."/>
            <person name="Tomsovsky M."/>
            <person name="Tulloss R.E."/>
            <person name="Uehling J."/>
            <person name="Grigoriev I.V."/>
            <person name="Vagvolgyi C."/>
            <person name="Papp T."/>
            <person name="Martin F.M."/>
            <person name="Miettinen O."/>
            <person name="Hibbett D.S."/>
            <person name="Nagy L.G."/>
        </authorList>
    </citation>
    <scope>NUCLEOTIDE SEQUENCE [LARGE SCALE GENOMIC DNA]</scope>
    <source>
        <strain evidence="3 4">OMC1185</strain>
    </source>
</reference>
<dbReference type="STRING" id="5364.A0A5C3MLN0"/>
<accession>A0A5C3MLN0</accession>
<feature type="signal peptide" evidence="2">
    <location>
        <begin position="1"/>
        <end position="21"/>
    </location>
</feature>
<keyword evidence="1" id="KW-0812">Transmembrane</keyword>